<dbReference type="PANTHER" id="PTHR38657">
    <property type="entry name" value="SLR1343 PROTEIN"/>
    <property type="match status" value="1"/>
</dbReference>
<name>A0A3S9B5G8_9HYPH</name>
<dbReference type="AlphaFoldDB" id="A0A3S9B5G8"/>
<keyword evidence="1" id="KW-0456">Lyase</keyword>
<dbReference type="Gene3D" id="1.10.579.10">
    <property type="entry name" value="DNA Cyclobutane Dipyrimidine Photolyase, subunit A, domain 3"/>
    <property type="match status" value="1"/>
</dbReference>
<dbReference type="SUPFAM" id="SSF48173">
    <property type="entry name" value="Cryptochrome/photolyase FAD-binding domain"/>
    <property type="match status" value="1"/>
</dbReference>
<reference evidence="1 2" key="1">
    <citation type="submission" date="2018-09" db="EMBL/GenBank/DDBJ databases">
        <title>Marinorhizobium profundi gen. nov., sp. nov., isolated from a deep-sea sediment sample from the New Britain Trench and proposal of Marinorhizobiaceae fam. nov. in the order Rhizobiales of the class Alphaproteobacteria.</title>
        <authorList>
            <person name="Cao J."/>
        </authorList>
    </citation>
    <scope>NUCLEOTIDE SEQUENCE [LARGE SCALE GENOMIC DNA]</scope>
    <source>
        <strain evidence="1 2">WS11</strain>
    </source>
</reference>
<organism evidence="1 2">
    <name type="scientific">Georhizobium profundi</name>
    <dbReference type="NCBI Taxonomy" id="2341112"/>
    <lineage>
        <taxon>Bacteria</taxon>
        <taxon>Pseudomonadati</taxon>
        <taxon>Pseudomonadota</taxon>
        <taxon>Alphaproteobacteria</taxon>
        <taxon>Hyphomicrobiales</taxon>
        <taxon>Rhizobiaceae</taxon>
        <taxon>Georhizobium</taxon>
    </lineage>
</organism>
<sequence length="514" mass="59135">MAQTKDRTGGTLRFVLGDQLSRDLSALDGADKDRDVILIAEVGAEASYVRHHKKKIAFLFSAMRHFARDLEGAGFTVHYMRFDEGVASLEDALKRAIDEHAPEAVVMTEAAEHRVLMMQKEWRDGVGLPLTVLPDARFFCSHKRFKEWAGENPKSLRMEYFYREMRRLTGYLMDGDAPEGGKWNFDHDNREKLPADLKAPKRPTYAVDDETRKVLALVAEQFEDNFGDLEPFDYPVTRRQALHYLDWFIETALPNFGTYQDAMRQGEPLLFHSNLSGLINCGLLSPRECCDRVEEAWRDGAVPINAAEGFIRQVIGWREFIRGIYWLKMPDYAGSNALSADKKLPDFFWTAKTEMNCLKQSIGETKANAYAHHIQRLMVIGNFCLLAGLDPKEVQEWYLLVYHDAYEWVEMPNVVGMILYADGGFFASKPYAASGAYIDRMSDYCGNCRYDVKKKNGEKACPFNYLYWDFLLRNRAAFQKNHRMGVIMKSLDQMGEDKIDAIRRDSRRFLDQLS</sequence>
<dbReference type="InterPro" id="IPR014729">
    <property type="entry name" value="Rossmann-like_a/b/a_fold"/>
</dbReference>
<dbReference type="InterPro" id="IPR036134">
    <property type="entry name" value="Crypto/Photolyase_FAD-like_sf"/>
</dbReference>
<accession>A0A3S9B5G8</accession>
<dbReference type="Gene3D" id="1.25.40.80">
    <property type="match status" value="1"/>
</dbReference>
<protein>
    <submittedName>
        <fullName evidence="1">Cryptochrome/photolyase family protein</fullName>
    </submittedName>
</protein>
<evidence type="ECO:0000313" key="2">
    <source>
        <dbReference type="Proteomes" id="UP000268192"/>
    </source>
</evidence>
<dbReference type="Gene3D" id="1.10.10.1710">
    <property type="entry name" value="Deoxyribodipyrimidine photolyase-related"/>
    <property type="match status" value="1"/>
</dbReference>
<evidence type="ECO:0000313" key="1">
    <source>
        <dbReference type="EMBL" id="AZN72180.1"/>
    </source>
</evidence>
<dbReference type="OrthoDB" id="5288100at2"/>
<dbReference type="RefSeq" id="WP_126010498.1">
    <property type="nucleotide sequence ID" value="NZ_CP032509.1"/>
</dbReference>
<dbReference type="Proteomes" id="UP000268192">
    <property type="component" value="Chromosome"/>
</dbReference>
<dbReference type="Pfam" id="PF04244">
    <property type="entry name" value="DPRP"/>
    <property type="match status" value="1"/>
</dbReference>
<dbReference type="PANTHER" id="PTHR38657:SF1">
    <property type="entry name" value="SLR1343 PROTEIN"/>
    <property type="match status" value="1"/>
</dbReference>
<dbReference type="KEGG" id="abaw:D5400_13635"/>
<dbReference type="EMBL" id="CP032509">
    <property type="protein sequence ID" value="AZN72180.1"/>
    <property type="molecule type" value="Genomic_DNA"/>
</dbReference>
<dbReference type="GO" id="GO:0016829">
    <property type="term" value="F:lyase activity"/>
    <property type="evidence" value="ECO:0007669"/>
    <property type="project" value="UniProtKB-KW"/>
</dbReference>
<proteinExistence type="predicted"/>
<gene>
    <name evidence="1" type="ORF">D5400_13635</name>
</gene>
<dbReference type="InterPro" id="IPR052551">
    <property type="entry name" value="UV-DNA_repair_photolyase"/>
</dbReference>
<dbReference type="InterPro" id="IPR007357">
    <property type="entry name" value="PhrB-like"/>
</dbReference>
<dbReference type="Gene3D" id="3.40.50.620">
    <property type="entry name" value="HUPs"/>
    <property type="match status" value="1"/>
</dbReference>
<keyword evidence="2" id="KW-1185">Reference proteome</keyword>